<dbReference type="Proteomes" id="UP000007110">
    <property type="component" value="Unassembled WGS sequence"/>
</dbReference>
<dbReference type="PRINTS" id="PR00348">
    <property type="entry name" value="UBIQUITIN"/>
</dbReference>
<feature type="domain" description="RING-type" evidence="6">
    <location>
        <begin position="52"/>
        <end position="95"/>
    </location>
</feature>
<dbReference type="InterPro" id="IPR001841">
    <property type="entry name" value="Znf_RING"/>
</dbReference>
<dbReference type="InterPro" id="IPR019956">
    <property type="entry name" value="Ubiquitin_dom"/>
</dbReference>
<dbReference type="InterPro" id="IPR027370">
    <property type="entry name" value="Znf-RING_euk"/>
</dbReference>
<dbReference type="GO" id="GO:0008270">
    <property type="term" value="F:zinc ion binding"/>
    <property type="evidence" value="ECO:0007669"/>
    <property type="project" value="UniProtKB-KW"/>
</dbReference>
<dbReference type="CDD" id="cd17039">
    <property type="entry name" value="Ubl_ubiquitin_like"/>
    <property type="match status" value="1"/>
</dbReference>
<dbReference type="SMART" id="SM00213">
    <property type="entry name" value="UBQ"/>
    <property type="match status" value="1"/>
</dbReference>
<reference evidence="8" key="1">
    <citation type="submission" date="2015-02" db="EMBL/GenBank/DDBJ databases">
        <title>Genome sequencing for Strongylocentrotus purpuratus.</title>
        <authorList>
            <person name="Murali S."/>
            <person name="Liu Y."/>
            <person name="Vee V."/>
            <person name="English A."/>
            <person name="Wang M."/>
            <person name="Skinner E."/>
            <person name="Han Y."/>
            <person name="Muzny D.M."/>
            <person name="Worley K.C."/>
            <person name="Gibbs R.A."/>
        </authorList>
    </citation>
    <scope>NUCLEOTIDE SEQUENCE</scope>
</reference>
<dbReference type="Gene3D" id="3.30.40.10">
    <property type="entry name" value="Zinc/RING finger domain, C3HC4 (zinc finger)"/>
    <property type="match status" value="1"/>
</dbReference>
<dbReference type="PROSITE" id="PS50053">
    <property type="entry name" value="UBIQUITIN_2"/>
    <property type="match status" value="1"/>
</dbReference>
<dbReference type="OrthoDB" id="1885901at2759"/>
<keyword evidence="8" id="KW-1185">Reference proteome</keyword>
<feature type="domain" description="Ubiquitin-like" evidence="5">
    <location>
        <begin position="153"/>
        <end position="228"/>
    </location>
</feature>
<evidence type="ECO:0000259" key="6">
    <source>
        <dbReference type="PROSITE" id="PS50089"/>
    </source>
</evidence>
<keyword evidence="3" id="KW-0862">Zinc</keyword>
<dbReference type="PROSITE" id="PS00518">
    <property type="entry name" value="ZF_RING_1"/>
    <property type="match status" value="1"/>
</dbReference>
<proteinExistence type="predicted"/>
<evidence type="ECO:0000256" key="3">
    <source>
        <dbReference type="ARBA" id="ARBA00022833"/>
    </source>
</evidence>
<evidence type="ECO:0000256" key="1">
    <source>
        <dbReference type="ARBA" id="ARBA00022723"/>
    </source>
</evidence>
<keyword evidence="1" id="KW-0479">Metal-binding</keyword>
<evidence type="ECO:0000256" key="4">
    <source>
        <dbReference type="PROSITE-ProRule" id="PRU00175"/>
    </source>
</evidence>
<dbReference type="PROSITE" id="PS50089">
    <property type="entry name" value="ZF_RING_2"/>
    <property type="match status" value="1"/>
</dbReference>
<dbReference type="SMART" id="SM00184">
    <property type="entry name" value="RING"/>
    <property type="match status" value="1"/>
</dbReference>
<dbReference type="InterPro" id="IPR050158">
    <property type="entry name" value="Ubiquitin_ubiquitin-like"/>
</dbReference>
<dbReference type="KEGG" id="spu:115922388"/>
<evidence type="ECO:0000313" key="8">
    <source>
        <dbReference type="Proteomes" id="UP000007110"/>
    </source>
</evidence>
<dbReference type="Pfam" id="PF00240">
    <property type="entry name" value="ubiquitin"/>
    <property type="match status" value="1"/>
</dbReference>
<dbReference type="PANTHER" id="PTHR10666">
    <property type="entry name" value="UBIQUITIN"/>
    <property type="match status" value="1"/>
</dbReference>
<dbReference type="InterPro" id="IPR029071">
    <property type="entry name" value="Ubiquitin-like_domsf"/>
</dbReference>
<dbReference type="GeneID" id="115922388"/>
<evidence type="ECO:0000259" key="5">
    <source>
        <dbReference type="PROSITE" id="PS50053"/>
    </source>
</evidence>
<sequence>MWCVDQAEKVEFWKTKDSSNVAIHFNIIATTTMERYGDLKSMYAVLVKNLNCPICNSKLKEARDLACGHTYCLECLQELVAIKGWTSNIKCCLCQKMTSIPSTGLNGLEQNYKLNCILDEQAAIMKKMEVLLAEQASATPREQQETIEATETVQIWVRDLQGKSQSFHVHLSDTTNNLKRQVYKKIGIPPNIQRLVFGCKQLQDSWTLKEYGIRKQSTIELTIPNRSR</sequence>
<dbReference type="SUPFAM" id="SSF54236">
    <property type="entry name" value="Ubiquitin-like"/>
    <property type="match status" value="1"/>
</dbReference>
<dbReference type="AlphaFoldDB" id="A0A7M7NIN8"/>
<dbReference type="InterPro" id="IPR000626">
    <property type="entry name" value="Ubiquitin-like_dom"/>
</dbReference>
<dbReference type="Gene3D" id="3.10.20.90">
    <property type="entry name" value="Phosphatidylinositol 3-kinase Catalytic Subunit, Chain A, domain 1"/>
    <property type="match status" value="1"/>
</dbReference>
<reference evidence="7" key="2">
    <citation type="submission" date="2021-01" db="UniProtKB">
        <authorList>
            <consortium name="EnsemblMetazoa"/>
        </authorList>
    </citation>
    <scope>IDENTIFICATION</scope>
</reference>
<dbReference type="RefSeq" id="XP_030837195.1">
    <property type="nucleotide sequence ID" value="XM_030981335.1"/>
</dbReference>
<evidence type="ECO:0000313" key="7">
    <source>
        <dbReference type="EnsemblMetazoa" id="XP_030837195"/>
    </source>
</evidence>
<dbReference type="InParanoid" id="A0A7M7NIN8"/>
<accession>A0A7M7NIN8</accession>
<dbReference type="InterPro" id="IPR013083">
    <property type="entry name" value="Znf_RING/FYVE/PHD"/>
</dbReference>
<dbReference type="SUPFAM" id="SSF57850">
    <property type="entry name" value="RING/U-box"/>
    <property type="match status" value="1"/>
</dbReference>
<dbReference type="InterPro" id="IPR017907">
    <property type="entry name" value="Znf_RING_CS"/>
</dbReference>
<organism evidence="7 8">
    <name type="scientific">Strongylocentrotus purpuratus</name>
    <name type="common">Purple sea urchin</name>
    <dbReference type="NCBI Taxonomy" id="7668"/>
    <lineage>
        <taxon>Eukaryota</taxon>
        <taxon>Metazoa</taxon>
        <taxon>Echinodermata</taxon>
        <taxon>Eleutherozoa</taxon>
        <taxon>Echinozoa</taxon>
        <taxon>Echinoidea</taxon>
        <taxon>Euechinoidea</taxon>
        <taxon>Echinacea</taxon>
        <taxon>Camarodonta</taxon>
        <taxon>Echinidea</taxon>
        <taxon>Strongylocentrotidae</taxon>
        <taxon>Strongylocentrotus</taxon>
    </lineage>
</organism>
<protein>
    <submittedName>
        <fullName evidence="7">Uncharacterized protein</fullName>
    </submittedName>
</protein>
<evidence type="ECO:0000256" key="2">
    <source>
        <dbReference type="ARBA" id="ARBA00022771"/>
    </source>
</evidence>
<name>A0A7M7NIN8_STRPU</name>
<keyword evidence="2 4" id="KW-0863">Zinc-finger</keyword>
<dbReference type="Pfam" id="PF13445">
    <property type="entry name" value="zf-RING_UBOX"/>
    <property type="match status" value="1"/>
</dbReference>
<dbReference type="EnsemblMetazoa" id="XM_030981335">
    <property type="protein sequence ID" value="XP_030837195"/>
    <property type="gene ID" value="LOC115922388"/>
</dbReference>